<comment type="caution">
    <text evidence="9">The sequence shown here is derived from an EMBL/GenBank/DDBJ whole genome shotgun (WGS) entry which is preliminary data.</text>
</comment>
<comment type="domain">
    <text evidence="7">The DHHC domain is required for palmitoyltransferase activity.</text>
</comment>
<dbReference type="Proteomes" id="UP000688137">
    <property type="component" value="Unassembled WGS sequence"/>
</dbReference>
<evidence type="ECO:0000256" key="4">
    <source>
        <dbReference type="ARBA" id="ARBA00022989"/>
    </source>
</evidence>
<dbReference type="PROSITE" id="PS50216">
    <property type="entry name" value="DHHC"/>
    <property type="match status" value="1"/>
</dbReference>
<sequence length="320" mass="37614">MIKKYLNKFFIYFICFSIVFVYIVNVKVVWIDLIGSSNYRIPYLLIFTILTTLLGWSLFKTMFTDPGRVPQNWGFFLNDPEQKKRKFCLICHIFKPERCHHCSACNRCVLNMDHHCPWINNCVGFQNRKFFMQMLFYVILDSYCAVIGLGYGIYVEFENIMLYLNSEGDLHFIDGLLLLCAFGISCLASCLITMFFKFHLQLVLSNRTTIENLEKKRNEETGQQTDDFNQYDLKPYYNWVQVFGMSKLSWFLPIQMEGGRPVGDGILWPKNHHNESLLLKDHASIPIYNGNGDNIQMQQYNNQLLHSNNQQFRSSSTQHQ</sequence>
<dbReference type="GO" id="GO:0019706">
    <property type="term" value="F:protein-cysteine S-palmitoyltransferase activity"/>
    <property type="evidence" value="ECO:0007669"/>
    <property type="project" value="UniProtKB-EC"/>
</dbReference>
<dbReference type="EMBL" id="CAJJDM010000038">
    <property type="protein sequence ID" value="CAD8066280.1"/>
    <property type="molecule type" value="Genomic_DNA"/>
</dbReference>
<evidence type="ECO:0000256" key="6">
    <source>
        <dbReference type="ARBA" id="ARBA00023315"/>
    </source>
</evidence>
<accession>A0A8S1LES8</accession>
<keyword evidence="3 7" id="KW-0812">Transmembrane</keyword>
<dbReference type="AlphaFoldDB" id="A0A8S1LES8"/>
<dbReference type="Pfam" id="PF01529">
    <property type="entry name" value="DHHC"/>
    <property type="match status" value="1"/>
</dbReference>
<organism evidence="9 10">
    <name type="scientific">Paramecium primaurelia</name>
    <dbReference type="NCBI Taxonomy" id="5886"/>
    <lineage>
        <taxon>Eukaryota</taxon>
        <taxon>Sar</taxon>
        <taxon>Alveolata</taxon>
        <taxon>Ciliophora</taxon>
        <taxon>Intramacronucleata</taxon>
        <taxon>Oligohymenophorea</taxon>
        <taxon>Peniculida</taxon>
        <taxon>Parameciidae</taxon>
        <taxon>Paramecium</taxon>
    </lineage>
</organism>
<dbReference type="EC" id="2.3.1.225" evidence="7"/>
<feature type="domain" description="Palmitoyltransferase DHHC" evidence="8">
    <location>
        <begin position="82"/>
        <end position="215"/>
    </location>
</feature>
<evidence type="ECO:0000313" key="10">
    <source>
        <dbReference type="Proteomes" id="UP000688137"/>
    </source>
</evidence>
<dbReference type="InterPro" id="IPR039859">
    <property type="entry name" value="PFA4/ZDH16/20/ERF2-like"/>
</dbReference>
<dbReference type="GO" id="GO:0016020">
    <property type="term" value="C:membrane"/>
    <property type="evidence" value="ECO:0007669"/>
    <property type="project" value="UniProtKB-SubCell"/>
</dbReference>
<evidence type="ECO:0000256" key="1">
    <source>
        <dbReference type="ARBA" id="ARBA00004141"/>
    </source>
</evidence>
<comment type="subcellular location">
    <subcellularLocation>
        <location evidence="1">Membrane</location>
        <topology evidence="1">Multi-pass membrane protein</topology>
    </subcellularLocation>
</comment>
<protein>
    <recommendedName>
        <fullName evidence="7">Palmitoyltransferase</fullName>
        <ecNumber evidence="7">2.3.1.225</ecNumber>
    </recommendedName>
</protein>
<keyword evidence="4 7" id="KW-1133">Transmembrane helix</keyword>
<evidence type="ECO:0000313" key="9">
    <source>
        <dbReference type="EMBL" id="CAD8066280.1"/>
    </source>
</evidence>
<evidence type="ECO:0000256" key="5">
    <source>
        <dbReference type="ARBA" id="ARBA00023136"/>
    </source>
</evidence>
<gene>
    <name evidence="9" type="ORF">PPRIM_AZ9-3.1.T0390009</name>
</gene>
<dbReference type="OMA" id="VAVQTFH"/>
<keyword evidence="6 7" id="KW-0012">Acyltransferase</keyword>
<reference evidence="9" key="1">
    <citation type="submission" date="2021-01" db="EMBL/GenBank/DDBJ databases">
        <authorList>
            <consortium name="Genoscope - CEA"/>
            <person name="William W."/>
        </authorList>
    </citation>
    <scope>NUCLEOTIDE SEQUENCE</scope>
</reference>
<name>A0A8S1LES8_PARPR</name>
<dbReference type="InterPro" id="IPR001594">
    <property type="entry name" value="Palmitoyltrfase_DHHC"/>
</dbReference>
<feature type="transmembrane region" description="Helical" evidence="7">
    <location>
        <begin position="134"/>
        <end position="155"/>
    </location>
</feature>
<feature type="transmembrane region" description="Helical" evidence="7">
    <location>
        <begin position="175"/>
        <end position="196"/>
    </location>
</feature>
<dbReference type="PANTHER" id="PTHR12246">
    <property type="entry name" value="PALMITOYLTRANSFERASE ZDHHC16"/>
    <property type="match status" value="1"/>
</dbReference>
<feature type="transmembrane region" description="Helical" evidence="7">
    <location>
        <begin position="41"/>
        <end position="59"/>
    </location>
</feature>
<evidence type="ECO:0000256" key="3">
    <source>
        <dbReference type="ARBA" id="ARBA00022692"/>
    </source>
</evidence>
<comment type="similarity">
    <text evidence="7">Belongs to the DHHC palmitoyltransferase family.</text>
</comment>
<comment type="catalytic activity">
    <reaction evidence="7">
        <text>L-cysteinyl-[protein] + hexadecanoyl-CoA = S-hexadecanoyl-L-cysteinyl-[protein] + CoA</text>
        <dbReference type="Rhea" id="RHEA:36683"/>
        <dbReference type="Rhea" id="RHEA-COMP:10131"/>
        <dbReference type="Rhea" id="RHEA-COMP:11032"/>
        <dbReference type="ChEBI" id="CHEBI:29950"/>
        <dbReference type="ChEBI" id="CHEBI:57287"/>
        <dbReference type="ChEBI" id="CHEBI:57379"/>
        <dbReference type="ChEBI" id="CHEBI:74151"/>
        <dbReference type="EC" id="2.3.1.225"/>
    </reaction>
</comment>
<evidence type="ECO:0000256" key="7">
    <source>
        <dbReference type="RuleBase" id="RU079119"/>
    </source>
</evidence>
<feature type="transmembrane region" description="Helical" evidence="7">
    <location>
        <begin position="9"/>
        <end position="29"/>
    </location>
</feature>
<proteinExistence type="inferred from homology"/>
<keyword evidence="2 7" id="KW-0808">Transferase</keyword>
<evidence type="ECO:0000259" key="8">
    <source>
        <dbReference type="Pfam" id="PF01529"/>
    </source>
</evidence>
<keyword evidence="5 7" id="KW-0472">Membrane</keyword>
<keyword evidence="10" id="KW-1185">Reference proteome</keyword>
<evidence type="ECO:0000256" key="2">
    <source>
        <dbReference type="ARBA" id="ARBA00022679"/>
    </source>
</evidence>